<proteinExistence type="predicted"/>
<organism evidence="4 6">
    <name type="scientific">Puccinia graminis f. sp. tritici</name>
    <dbReference type="NCBI Taxonomy" id="56615"/>
    <lineage>
        <taxon>Eukaryota</taxon>
        <taxon>Fungi</taxon>
        <taxon>Dikarya</taxon>
        <taxon>Basidiomycota</taxon>
        <taxon>Pucciniomycotina</taxon>
        <taxon>Pucciniomycetes</taxon>
        <taxon>Pucciniales</taxon>
        <taxon>Pucciniaceae</taxon>
        <taxon>Puccinia</taxon>
    </lineage>
</organism>
<evidence type="ECO:0000256" key="1">
    <source>
        <dbReference type="SAM" id="MobiDB-lite"/>
    </source>
</evidence>
<comment type="caution">
    <text evidence="4">The sequence shown here is derived from an EMBL/GenBank/DDBJ whole genome shotgun (WGS) entry which is preliminary data.</text>
</comment>
<dbReference type="EMBL" id="VSWC01000157">
    <property type="protein sequence ID" value="KAA1074570.1"/>
    <property type="molecule type" value="Genomic_DNA"/>
</dbReference>
<dbReference type="PANTHER" id="PTHR28229">
    <property type="entry name" value="TRANSLOCATION PROTEIN SEC66"/>
    <property type="match status" value="1"/>
</dbReference>
<evidence type="ECO:0000313" key="4">
    <source>
        <dbReference type="EMBL" id="KAA1116006.1"/>
    </source>
</evidence>
<feature type="transmembrane region" description="Helical" evidence="2">
    <location>
        <begin position="6"/>
        <end position="23"/>
    </location>
</feature>
<dbReference type="InterPro" id="IPR018624">
    <property type="entry name" value="Sec66"/>
</dbReference>
<dbReference type="Proteomes" id="UP000325313">
    <property type="component" value="Unassembled WGS sequence"/>
</dbReference>
<reference evidence="5 6" key="1">
    <citation type="submission" date="2019-05" db="EMBL/GenBank/DDBJ databases">
        <title>Emergence of the Ug99 lineage of the wheat stem rust pathogen through somatic hybridization.</title>
        <authorList>
            <person name="Li F."/>
            <person name="Upadhyaya N.M."/>
            <person name="Sperschneider J."/>
            <person name="Matny O."/>
            <person name="Nguyen-Phuc H."/>
            <person name="Mago R."/>
            <person name="Raley C."/>
            <person name="Miller M.E."/>
            <person name="Silverstein K.A.T."/>
            <person name="Henningsen E."/>
            <person name="Hirsch C.D."/>
            <person name="Visser B."/>
            <person name="Pretorius Z.A."/>
            <person name="Steffenson B.J."/>
            <person name="Schwessinger B."/>
            <person name="Dodds P.N."/>
            <person name="Figueroa M."/>
        </authorList>
    </citation>
    <scope>NUCLEOTIDE SEQUENCE [LARGE SCALE GENOMIC DNA]</scope>
    <source>
        <strain evidence="3">21-0</strain>
        <strain evidence="4 6">Ug99</strain>
    </source>
</reference>
<dbReference type="EMBL" id="VDEP01000271">
    <property type="protein sequence ID" value="KAA1116006.1"/>
    <property type="molecule type" value="Genomic_DNA"/>
</dbReference>
<feature type="compositionally biased region" description="Basic residues" evidence="1">
    <location>
        <begin position="279"/>
        <end position="290"/>
    </location>
</feature>
<keyword evidence="2" id="KW-0812">Transmembrane</keyword>
<keyword evidence="5" id="KW-1185">Reference proteome</keyword>
<gene>
    <name evidence="4" type="primary">SEC66_2</name>
    <name evidence="3" type="synonym">SEC66_1</name>
    <name evidence="3" type="ORF">PGT21_010328</name>
    <name evidence="4" type="ORF">PGTUg99_032233</name>
</gene>
<dbReference type="GO" id="GO:0031207">
    <property type="term" value="C:Sec62/Sec63 complex"/>
    <property type="evidence" value="ECO:0007669"/>
    <property type="project" value="InterPro"/>
</dbReference>
<dbReference type="PANTHER" id="PTHR28229:SF1">
    <property type="entry name" value="TRANSLOCATION PROTEIN SEC66"/>
    <property type="match status" value="1"/>
</dbReference>
<dbReference type="Proteomes" id="UP000324748">
    <property type="component" value="Unassembled WGS sequence"/>
</dbReference>
<keyword evidence="2" id="KW-0472">Membrane</keyword>
<dbReference type="GO" id="GO:0031204">
    <property type="term" value="P:post-translational protein targeting to membrane, translocation"/>
    <property type="evidence" value="ECO:0007669"/>
    <property type="project" value="InterPro"/>
</dbReference>
<evidence type="ECO:0000313" key="3">
    <source>
        <dbReference type="EMBL" id="KAA1074570.1"/>
    </source>
</evidence>
<sequence length="290" mass="31407">MALPLYVPFGYITFLVGLLWLFSRHYRSRALRRKPPPPWFPDPHTARDVYISLLSMDPPPSQSVLVAALLARAMTDVKRIMSLKEAKQAMTNLLQKGQVGDELWERLLMAEKELDVELSEVVAEAEEYSQGWGGAIFSIASEALQATMSQEIYKDIPKQRTLKTAEIAAARAFAPNPGELRILGSKPAVPAAQATPKPASSTAPPSQAKLAMLENIRAAQAKLKSEQEKKPTTPPPASSSSSPPTGSKAHSPGSSRGDQSDSDNEGSTSLLKSGPPSASKKKKPKKKKKN</sequence>
<evidence type="ECO:0000256" key="2">
    <source>
        <dbReference type="SAM" id="Phobius"/>
    </source>
</evidence>
<accession>A0A5B0QS04</accession>
<protein>
    <submittedName>
        <fullName evidence="4">Translocation protein S66</fullName>
    </submittedName>
</protein>
<dbReference type="AlphaFoldDB" id="A0A5B0QS04"/>
<feature type="region of interest" description="Disordered" evidence="1">
    <location>
        <begin position="222"/>
        <end position="290"/>
    </location>
</feature>
<keyword evidence="2" id="KW-1133">Transmembrane helix</keyword>
<name>A0A5B0QS04_PUCGR</name>
<dbReference type="OrthoDB" id="73168at2759"/>
<dbReference type="Pfam" id="PF09802">
    <property type="entry name" value="Sec66"/>
    <property type="match status" value="1"/>
</dbReference>
<evidence type="ECO:0000313" key="6">
    <source>
        <dbReference type="Proteomes" id="UP000325313"/>
    </source>
</evidence>
<evidence type="ECO:0000313" key="5">
    <source>
        <dbReference type="Proteomes" id="UP000324748"/>
    </source>
</evidence>
<feature type="compositionally biased region" description="Low complexity" evidence="1">
    <location>
        <begin position="238"/>
        <end position="247"/>
    </location>
</feature>